<organism evidence="1 2">
    <name type="scientific">Penicillium italicum</name>
    <name type="common">Blue mold</name>
    <dbReference type="NCBI Taxonomy" id="40296"/>
    <lineage>
        <taxon>Eukaryota</taxon>
        <taxon>Fungi</taxon>
        <taxon>Dikarya</taxon>
        <taxon>Ascomycota</taxon>
        <taxon>Pezizomycotina</taxon>
        <taxon>Eurotiomycetes</taxon>
        <taxon>Eurotiomycetidae</taxon>
        <taxon>Eurotiales</taxon>
        <taxon>Aspergillaceae</taxon>
        <taxon>Penicillium</taxon>
    </lineage>
</organism>
<evidence type="ECO:0000313" key="2">
    <source>
        <dbReference type="Proteomes" id="UP000030104"/>
    </source>
</evidence>
<dbReference type="HOGENOM" id="CLU_3191522_0_0_1"/>
<dbReference type="EMBL" id="JQGA01001158">
    <property type="protein sequence ID" value="KGO69201.1"/>
    <property type="molecule type" value="Genomic_DNA"/>
</dbReference>
<sequence>MVSQRLGPRYPSIPAFGTHAVGREFPFPQFRAISSRSLNAIVMEHA</sequence>
<proteinExistence type="predicted"/>
<dbReference type="AlphaFoldDB" id="A0A0A2KQN7"/>
<protein>
    <submittedName>
        <fullName evidence="1">Uncharacterized protein</fullName>
    </submittedName>
</protein>
<dbReference type="Proteomes" id="UP000030104">
    <property type="component" value="Unassembled WGS sequence"/>
</dbReference>
<reference evidence="1 2" key="1">
    <citation type="journal article" date="2015" name="Mol. Plant Microbe Interact.">
        <title>Genome, transcriptome, and functional analyses of Penicillium expansum provide new insights into secondary metabolism and pathogenicity.</title>
        <authorList>
            <person name="Ballester A.R."/>
            <person name="Marcet-Houben M."/>
            <person name="Levin E."/>
            <person name="Sela N."/>
            <person name="Selma-Lazaro C."/>
            <person name="Carmona L."/>
            <person name="Wisniewski M."/>
            <person name="Droby S."/>
            <person name="Gonzalez-Candelas L."/>
            <person name="Gabaldon T."/>
        </authorList>
    </citation>
    <scope>NUCLEOTIDE SEQUENCE [LARGE SCALE GENOMIC DNA]</scope>
    <source>
        <strain evidence="1 2">PHI-1</strain>
    </source>
</reference>
<keyword evidence="2" id="KW-1185">Reference proteome</keyword>
<gene>
    <name evidence="1" type="ORF">PITC_096140</name>
</gene>
<comment type="caution">
    <text evidence="1">The sequence shown here is derived from an EMBL/GenBank/DDBJ whole genome shotgun (WGS) entry which is preliminary data.</text>
</comment>
<name>A0A0A2KQN7_PENIT</name>
<evidence type="ECO:0000313" key="1">
    <source>
        <dbReference type="EMBL" id="KGO69201.1"/>
    </source>
</evidence>
<accession>A0A0A2KQN7</accession>